<dbReference type="PANTHER" id="PTHR21327:SF18">
    <property type="entry name" value="3,4-DIHYDROXY-2-BUTANONE 4-PHOSPHATE SYNTHASE"/>
    <property type="match status" value="1"/>
</dbReference>
<dbReference type="InterPro" id="IPR000422">
    <property type="entry name" value="DHBP_synthase_RibB"/>
</dbReference>
<evidence type="ECO:0000256" key="12">
    <source>
        <dbReference type="ARBA" id="ARBA00049295"/>
    </source>
</evidence>
<evidence type="ECO:0000256" key="6">
    <source>
        <dbReference type="ARBA" id="ARBA00022619"/>
    </source>
</evidence>
<evidence type="ECO:0000313" key="15">
    <source>
        <dbReference type="Proteomes" id="UP000323506"/>
    </source>
</evidence>
<evidence type="ECO:0000256" key="7">
    <source>
        <dbReference type="ARBA" id="ARBA00022723"/>
    </source>
</evidence>
<evidence type="ECO:0000313" key="14">
    <source>
        <dbReference type="EMBL" id="TYG49728.1"/>
    </source>
</evidence>
<comment type="similarity">
    <text evidence="4">In the N-terminal section; belongs to the DHBP synthase family.</text>
</comment>
<dbReference type="CDD" id="cd00641">
    <property type="entry name" value="GTP_cyclohydro2"/>
    <property type="match status" value="1"/>
</dbReference>
<dbReference type="GO" id="GO:0009507">
    <property type="term" value="C:chloroplast"/>
    <property type="evidence" value="ECO:0007669"/>
    <property type="project" value="TreeGrafter"/>
</dbReference>
<evidence type="ECO:0000256" key="11">
    <source>
        <dbReference type="ARBA" id="ARBA00023134"/>
    </source>
</evidence>
<organism evidence="14 15">
    <name type="scientific">Gossypium darwinii</name>
    <name type="common">Darwin's cotton</name>
    <name type="synonym">Gossypium barbadense var. darwinii</name>
    <dbReference type="NCBI Taxonomy" id="34276"/>
    <lineage>
        <taxon>Eukaryota</taxon>
        <taxon>Viridiplantae</taxon>
        <taxon>Streptophyta</taxon>
        <taxon>Embryophyta</taxon>
        <taxon>Tracheophyta</taxon>
        <taxon>Spermatophyta</taxon>
        <taxon>Magnoliopsida</taxon>
        <taxon>eudicotyledons</taxon>
        <taxon>Gunneridae</taxon>
        <taxon>Pentapetalae</taxon>
        <taxon>rosids</taxon>
        <taxon>malvids</taxon>
        <taxon>Malvales</taxon>
        <taxon>Malvaceae</taxon>
        <taxon>Malvoideae</taxon>
        <taxon>Gossypium</taxon>
    </lineage>
</organism>
<dbReference type="Gene3D" id="3.90.870.10">
    <property type="entry name" value="DHBP synthase"/>
    <property type="match status" value="2"/>
</dbReference>
<evidence type="ECO:0000256" key="4">
    <source>
        <dbReference type="ARBA" id="ARBA00005520"/>
    </source>
</evidence>
<dbReference type="SUPFAM" id="SSF142695">
    <property type="entry name" value="RibA-like"/>
    <property type="match status" value="1"/>
</dbReference>
<evidence type="ECO:0000256" key="8">
    <source>
        <dbReference type="ARBA" id="ARBA00022741"/>
    </source>
</evidence>
<comment type="catalytic activity">
    <reaction evidence="12">
        <text>GTP + 4 H2O = 2,5-diamino-6-hydroxy-4-(5-phosphoribosylamino)-pyrimidine + formate + 2 phosphate + 3 H(+)</text>
        <dbReference type="Rhea" id="RHEA:23704"/>
        <dbReference type="ChEBI" id="CHEBI:15377"/>
        <dbReference type="ChEBI" id="CHEBI:15378"/>
        <dbReference type="ChEBI" id="CHEBI:15740"/>
        <dbReference type="ChEBI" id="CHEBI:37565"/>
        <dbReference type="ChEBI" id="CHEBI:43474"/>
        <dbReference type="ChEBI" id="CHEBI:58614"/>
        <dbReference type="EC" id="3.5.4.25"/>
    </reaction>
</comment>
<keyword evidence="6" id="KW-0686">Riboflavin biosynthesis</keyword>
<accession>A0A5D2AZ63</accession>
<dbReference type="GO" id="GO:0003935">
    <property type="term" value="F:GTP cyclohydrolase II activity"/>
    <property type="evidence" value="ECO:0007669"/>
    <property type="project" value="UniProtKB-EC"/>
</dbReference>
<comment type="pathway">
    <text evidence="2">Cofactor biosynthesis; riboflavin biosynthesis; 5-amino-6-(D-ribitylamino)uracil from GTP: step 1/4.</text>
</comment>
<keyword evidence="7" id="KW-0479">Metal-binding</keyword>
<dbReference type="GO" id="GO:0009231">
    <property type="term" value="P:riboflavin biosynthetic process"/>
    <property type="evidence" value="ECO:0007669"/>
    <property type="project" value="UniProtKB-UniPathway"/>
</dbReference>
<dbReference type="Pfam" id="PF00925">
    <property type="entry name" value="GTP_cyclohydro2"/>
    <property type="match status" value="1"/>
</dbReference>
<sequence>MSRSSCNTLVKWSLPRRGWIKLRYNYGNLVTTANRCNPVLFASSCTRKMGLSFMGVGKVRAALVSGEADVLSYPKSNGVVQAGIEVQPNAISFETLAAEITPVTNGLFADEYDFDHPTKGFASIREANDDIHQGKLVIVVDDGDRENEGDLIMEASMATPKAMAFIVKHGTGIVCVSMKTEDLERLELPLMVTQKENEEKLCTAFTVSVKPVPRSAIILTTTTGVSARDRVTTVLALASKDSKPEYFNLPASVDLAVLAGLEPVAILCEIVDDDGSMAGLPKLHEFAQAEKLKIISTADLIKYRRKRERLVDLAAAALIPTMWGPFKAYCYRSLLDGIEHTAKVKGEISDDQDILVRVHSECLTGYVFGSARCDSMKQIEASGRGVLIYLRGHEGRGIGLGHKLRAYNLQDDGHDTVEANEELYLLILGNTGIGAQILGDLGVHTMSLMTNNPAKYVGLKGYGLAISGRVPLLNPITKENKRYLETKIEKLGHIYGSDINASCSTAYQEI</sequence>
<dbReference type="InterPro" id="IPR017945">
    <property type="entry name" value="DHBP_synth_RibB-like_a/b_dom"/>
</dbReference>
<keyword evidence="15" id="KW-1185">Reference proteome</keyword>
<protein>
    <recommendedName>
        <fullName evidence="13">GTP cyclohydrolase II domain-containing protein</fullName>
    </recommendedName>
</protein>
<evidence type="ECO:0000256" key="9">
    <source>
        <dbReference type="ARBA" id="ARBA00022801"/>
    </source>
</evidence>
<evidence type="ECO:0000256" key="3">
    <source>
        <dbReference type="ARBA" id="ARBA00004904"/>
    </source>
</evidence>
<evidence type="ECO:0000256" key="2">
    <source>
        <dbReference type="ARBA" id="ARBA00004853"/>
    </source>
</evidence>
<name>A0A5D2AZ63_GOSDA</name>
<evidence type="ECO:0000256" key="5">
    <source>
        <dbReference type="ARBA" id="ARBA00008976"/>
    </source>
</evidence>
<dbReference type="PANTHER" id="PTHR21327">
    <property type="entry name" value="GTP CYCLOHYDROLASE II-RELATED"/>
    <property type="match status" value="1"/>
</dbReference>
<evidence type="ECO:0000256" key="1">
    <source>
        <dbReference type="ARBA" id="ARBA00001947"/>
    </source>
</evidence>
<comment type="similarity">
    <text evidence="5">In the C-terminal section; belongs to the GTP cyclohydrolase II family.</text>
</comment>
<keyword evidence="10" id="KW-0862">Zinc</keyword>
<dbReference type="Proteomes" id="UP000323506">
    <property type="component" value="Chromosome D10"/>
</dbReference>
<dbReference type="InterPro" id="IPR032677">
    <property type="entry name" value="GTP_cyclohydro_II"/>
</dbReference>
<keyword evidence="11" id="KW-0342">GTP-binding</keyword>
<dbReference type="GO" id="GO:0046872">
    <property type="term" value="F:metal ion binding"/>
    <property type="evidence" value="ECO:0007669"/>
    <property type="project" value="UniProtKB-KW"/>
</dbReference>
<evidence type="ECO:0000259" key="13">
    <source>
        <dbReference type="Pfam" id="PF00925"/>
    </source>
</evidence>
<dbReference type="InterPro" id="IPR000926">
    <property type="entry name" value="RibA"/>
</dbReference>
<dbReference type="GO" id="GO:0005525">
    <property type="term" value="F:GTP binding"/>
    <property type="evidence" value="ECO:0007669"/>
    <property type="project" value="UniProtKB-KW"/>
</dbReference>
<dbReference type="NCBIfam" id="NF001591">
    <property type="entry name" value="PRK00393.1"/>
    <property type="match status" value="1"/>
</dbReference>
<dbReference type="UniPathway" id="UPA00275">
    <property type="reaction ID" value="UER00400"/>
</dbReference>
<dbReference type="FunFam" id="3.40.50.10990:FF:000001">
    <property type="entry name" value="Riboflavin biosynthesis protein RibBA"/>
    <property type="match status" value="1"/>
</dbReference>
<dbReference type="Pfam" id="PF00926">
    <property type="entry name" value="DHBP_synthase"/>
    <property type="match status" value="2"/>
</dbReference>
<dbReference type="GO" id="GO:0008686">
    <property type="term" value="F:3,4-dihydroxy-2-butanone-4-phosphate synthase activity"/>
    <property type="evidence" value="ECO:0007669"/>
    <property type="project" value="InterPro"/>
</dbReference>
<feature type="domain" description="GTP cyclohydrolase II" evidence="13">
    <location>
        <begin position="316"/>
        <end position="471"/>
    </location>
</feature>
<dbReference type="SUPFAM" id="SSF55821">
    <property type="entry name" value="YrdC/RibB"/>
    <property type="match status" value="1"/>
</dbReference>
<keyword evidence="8" id="KW-0547">Nucleotide-binding</keyword>
<dbReference type="AlphaFoldDB" id="A0A5D2AZ63"/>
<gene>
    <name evidence="14" type="ORF">ES288_D10G117700v1</name>
</gene>
<dbReference type="Gene3D" id="3.40.50.10990">
    <property type="entry name" value="GTP cyclohydrolase II"/>
    <property type="match status" value="1"/>
</dbReference>
<proteinExistence type="inferred from homology"/>
<comment type="cofactor">
    <cofactor evidence="1">
        <name>Zn(2+)</name>
        <dbReference type="ChEBI" id="CHEBI:29105"/>
    </cofactor>
</comment>
<reference evidence="14 15" key="1">
    <citation type="submission" date="2019-06" db="EMBL/GenBank/DDBJ databases">
        <title>WGS assembly of Gossypium darwinii.</title>
        <authorList>
            <person name="Chen Z.J."/>
            <person name="Sreedasyam A."/>
            <person name="Ando A."/>
            <person name="Song Q."/>
            <person name="De L."/>
            <person name="Hulse-Kemp A."/>
            <person name="Ding M."/>
            <person name="Ye W."/>
            <person name="Kirkbride R."/>
            <person name="Jenkins J."/>
            <person name="Plott C."/>
            <person name="Lovell J."/>
            <person name="Lin Y.-M."/>
            <person name="Vaughn R."/>
            <person name="Liu B."/>
            <person name="Li W."/>
            <person name="Simpson S."/>
            <person name="Scheffler B."/>
            <person name="Saski C."/>
            <person name="Grover C."/>
            <person name="Hu G."/>
            <person name="Conover J."/>
            <person name="Carlson J."/>
            <person name="Shu S."/>
            <person name="Boston L."/>
            <person name="Williams M."/>
            <person name="Peterson D."/>
            <person name="Mcgee K."/>
            <person name="Jones D."/>
            <person name="Wendel J."/>
            <person name="Stelly D."/>
            <person name="Grimwood J."/>
            <person name="Schmutz J."/>
        </authorList>
    </citation>
    <scope>NUCLEOTIDE SEQUENCE [LARGE SCALE GENOMIC DNA]</scope>
    <source>
        <strain evidence="14">1808015.09</strain>
    </source>
</reference>
<evidence type="ECO:0000256" key="10">
    <source>
        <dbReference type="ARBA" id="ARBA00022833"/>
    </source>
</evidence>
<dbReference type="InterPro" id="IPR036144">
    <property type="entry name" value="RibA-like_sf"/>
</dbReference>
<comment type="pathway">
    <text evidence="3">Cofactor biosynthesis; riboflavin biosynthesis; 2-hydroxy-3-oxobutyl phosphate from D-ribulose 5-phosphate: step 1/1.</text>
</comment>
<dbReference type="EMBL" id="CM017710">
    <property type="protein sequence ID" value="TYG49728.1"/>
    <property type="molecule type" value="Genomic_DNA"/>
</dbReference>
<keyword evidence="9" id="KW-0378">Hydrolase</keyword>